<reference evidence="1 2" key="1">
    <citation type="submission" date="2016-08" db="EMBL/GenBank/DDBJ databases">
        <title>Draft genome sequence of Candidatus Piscirickettsia litoralis, from seawater.</title>
        <authorList>
            <person name="Wan X."/>
            <person name="Lee A.J."/>
            <person name="Hou S."/>
            <person name="Donachie S.P."/>
        </authorList>
    </citation>
    <scope>NUCLEOTIDE SEQUENCE [LARGE SCALE GENOMIC DNA]</scope>
    <source>
        <strain evidence="1 2">Y2</strain>
    </source>
</reference>
<accession>A0ABX3A0W4</accession>
<comment type="caution">
    <text evidence="1">The sequence shown here is derived from an EMBL/GenBank/DDBJ whole genome shotgun (WGS) entry which is preliminary data.</text>
</comment>
<evidence type="ECO:0000313" key="1">
    <source>
        <dbReference type="EMBL" id="ODN42448.1"/>
    </source>
</evidence>
<organism evidence="1 2">
    <name type="scientific">Piscirickettsia litoralis</name>
    <dbReference type="NCBI Taxonomy" id="1891921"/>
    <lineage>
        <taxon>Bacteria</taxon>
        <taxon>Pseudomonadati</taxon>
        <taxon>Pseudomonadota</taxon>
        <taxon>Gammaproteobacteria</taxon>
        <taxon>Thiotrichales</taxon>
        <taxon>Piscirickettsiaceae</taxon>
        <taxon>Piscirickettsia</taxon>
    </lineage>
</organism>
<dbReference type="RefSeq" id="WP_069312245.1">
    <property type="nucleotide sequence ID" value="NZ_MDTU01000001.1"/>
</dbReference>
<gene>
    <name evidence="1" type="ORF">BGC07_05265</name>
</gene>
<dbReference type="EMBL" id="MDTU01000001">
    <property type="protein sequence ID" value="ODN42448.1"/>
    <property type="molecule type" value="Genomic_DNA"/>
</dbReference>
<evidence type="ECO:0000313" key="2">
    <source>
        <dbReference type="Proteomes" id="UP000094329"/>
    </source>
</evidence>
<dbReference type="Proteomes" id="UP000094329">
    <property type="component" value="Unassembled WGS sequence"/>
</dbReference>
<name>A0ABX3A0W4_9GAMM</name>
<keyword evidence="2" id="KW-1185">Reference proteome</keyword>
<sequence length="70" mass="7627">MKGSTNYKFKVTVSVSVAPYINAHVDYKKQTVGTTKDWKTNGKGSTDESGNLYLKTSGGSNMDITIQYNG</sequence>
<proteinExistence type="predicted"/>
<protein>
    <submittedName>
        <fullName evidence="1">Uncharacterized protein</fullName>
    </submittedName>
</protein>